<protein>
    <recommendedName>
        <fullName evidence="5">FAD-binding PCMH-type domain-containing protein</fullName>
    </recommendedName>
</protein>
<dbReference type="Proteomes" id="UP001610335">
    <property type="component" value="Unassembled WGS sequence"/>
</dbReference>
<comment type="caution">
    <text evidence="6">The sequence shown here is derived from an EMBL/GenBank/DDBJ whole genome shotgun (WGS) entry which is preliminary data.</text>
</comment>
<evidence type="ECO:0000259" key="5">
    <source>
        <dbReference type="PROSITE" id="PS51387"/>
    </source>
</evidence>
<feature type="domain" description="FAD-binding PCMH-type" evidence="5">
    <location>
        <begin position="73"/>
        <end position="248"/>
    </location>
</feature>
<proteinExistence type="inferred from homology"/>
<dbReference type="InterPro" id="IPR016166">
    <property type="entry name" value="FAD-bd_PCMH"/>
</dbReference>
<dbReference type="InterPro" id="IPR036318">
    <property type="entry name" value="FAD-bd_PCMH-like_sf"/>
</dbReference>
<keyword evidence="7" id="KW-1185">Reference proteome</keyword>
<dbReference type="Pfam" id="PF01565">
    <property type="entry name" value="FAD_binding_4"/>
    <property type="match status" value="1"/>
</dbReference>
<dbReference type="Gene3D" id="3.30.465.10">
    <property type="match status" value="1"/>
</dbReference>
<organism evidence="6 7">
    <name type="scientific">Aspergillus cavernicola</name>
    <dbReference type="NCBI Taxonomy" id="176166"/>
    <lineage>
        <taxon>Eukaryota</taxon>
        <taxon>Fungi</taxon>
        <taxon>Dikarya</taxon>
        <taxon>Ascomycota</taxon>
        <taxon>Pezizomycotina</taxon>
        <taxon>Eurotiomycetes</taxon>
        <taxon>Eurotiomycetidae</taxon>
        <taxon>Eurotiales</taxon>
        <taxon>Aspergillaceae</taxon>
        <taxon>Aspergillus</taxon>
        <taxon>Aspergillus subgen. Nidulantes</taxon>
    </lineage>
</organism>
<sequence>MLRVLKNMAQMATTILALSSPTNASGLSTNVSSALTGFPPCDALINAGLSDRLLFATDPEYSPRIASYWALNTRRRPYCLIQPHTANEVSTAITALLHGNNGAGDWHIAVRAGGHNLGSSNNIESGVTIDLKYLNRTTYDPITNIASVSPGSKWQDVYATLHQYGVVVTGGRDGDVGVGGFLLGGGSTYYMAQEGFGCDSIRNFEVVLVNGSIVNANRGTNADLWRALKGGGSNFGIVTRYDMEALEDKLIARGTRTMAANYTTQFVDAVVDFTDTQQRDDDNALIAVMLHVEGEDILSTIEVNTDGVENSTAFDKFSHIPQLSPFSQTVEPLYQAAANSTLPGDSWALQTTLTFKNTPDILIHATKVQQKFSAALQASIGAENFYTILFFQPLPSFLASISAERGGNMFADNLRTDNAILWTAGVFVYTNQSDFAIAQAYMYEMVAELESYAMETGADNQLIYLNYAGFAQDPLGSYPAKDVEFMKGVAARYDPEGRFQERIPGGFKISRVGER</sequence>
<dbReference type="SUPFAM" id="SSF56176">
    <property type="entry name" value="FAD-binding/transporter-associated domain-like"/>
    <property type="match status" value="1"/>
</dbReference>
<evidence type="ECO:0000256" key="4">
    <source>
        <dbReference type="ARBA" id="ARBA00023002"/>
    </source>
</evidence>
<keyword evidence="3" id="KW-0274">FAD</keyword>
<keyword evidence="2" id="KW-0285">Flavoprotein</keyword>
<dbReference type="InterPro" id="IPR006094">
    <property type="entry name" value="Oxid_FAD_bind_N"/>
</dbReference>
<keyword evidence="4" id="KW-0560">Oxidoreductase</keyword>
<evidence type="ECO:0000256" key="1">
    <source>
        <dbReference type="ARBA" id="ARBA00005466"/>
    </source>
</evidence>
<dbReference type="PANTHER" id="PTHR42973:SF53">
    <property type="entry name" value="FAD-BINDING PCMH-TYPE DOMAIN-CONTAINING PROTEIN-RELATED"/>
    <property type="match status" value="1"/>
</dbReference>
<accession>A0ABR4HVL6</accession>
<dbReference type="PANTHER" id="PTHR42973">
    <property type="entry name" value="BINDING OXIDOREDUCTASE, PUTATIVE (AFU_ORTHOLOGUE AFUA_1G17690)-RELATED"/>
    <property type="match status" value="1"/>
</dbReference>
<dbReference type="PROSITE" id="PS51387">
    <property type="entry name" value="FAD_PCMH"/>
    <property type="match status" value="1"/>
</dbReference>
<evidence type="ECO:0000256" key="2">
    <source>
        <dbReference type="ARBA" id="ARBA00022630"/>
    </source>
</evidence>
<evidence type="ECO:0000313" key="6">
    <source>
        <dbReference type="EMBL" id="KAL2819546.1"/>
    </source>
</evidence>
<comment type="similarity">
    <text evidence="1">Belongs to the oxygen-dependent FAD-linked oxidoreductase family.</text>
</comment>
<dbReference type="InterPro" id="IPR050416">
    <property type="entry name" value="FAD-linked_Oxidoreductase"/>
</dbReference>
<name>A0ABR4HVL6_9EURO</name>
<evidence type="ECO:0000256" key="3">
    <source>
        <dbReference type="ARBA" id="ARBA00022827"/>
    </source>
</evidence>
<dbReference type="InterPro" id="IPR016169">
    <property type="entry name" value="FAD-bd_PCMH_sub2"/>
</dbReference>
<evidence type="ECO:0000313" key="7">
    <source>
        <dbReference type="Proteomes" id="UP001610335"/>
    </source>
</evidence>
<dbReference type="EMBL" id="JBFXLS010000076">
    <property type="protein sequence ID" value="KAL2819546.1"/>
    <property type="molecule type" value="Genomic_DNA"/>
</dbReference>
<gene>
    <name evidence="6" type="ORF">BDW59DRAFT_164999</name>
</gene>
<reference evidence="6 7" key="1">
    <citation type="submission" date="2024-07" db="EMBL/GenBank/DDBJ databases">
        <title>Section-level genome sequencing and comparative genomics of Aspergillus sections Usti and Cavernicolus.</title>
        <authorList>
            <consortium name="Lawrence Berkeley National Laboratory"/>
            <person name="Nybo J.L."/>
            <person name="Vesth T.C."/>
            <person name="Theobald S."/>
            <person name="Frisvad J.C."/>
            <person name="Larsen T.O."/>
            <person name="Kjaerboelling I."/>
            <person name="Rothschild-Mancinelli K."/>
            <person name="Lyhne E.K."/>
            <person name="Kogle M.E."/>
            <person name="Barry K."/>
            <person name="Clum A."/>
            <person name="Na H."/>
            <person name="Ledsgaard L."/>
            <person name="Lin J."/>
            <person name="Lipzen A."/>
            <person name="Kuo A."/>
            <person name="Riley R."/>
            <person name="Mondo S."/>
            <person name="LaButti K."/>
            <person name="Haridas S."/>
            <person name="Pangalinan J."/>
            <person name="Salamov A.A."/>
            <person name="Simmons B.A."/>
            <person name="Magnuson J.K."/>
            <person name="Chen J."/>
            <person name="Drula E."/>
            <person name="Henrissat B."/>
            <person name="Wiebenga A."/>
            <person name="Lubbers R.J."/>
            <person name="Gomes A.C."/>
            <person name="Makela M.R."/>
            <person name="Stajich J."/>
            <person name="Grigoriev I.V."/>
            <person name="Mortensen U.H."/>
            <person name="De vries R.P."/>
            <person name="Baker S.E."/>
            <person name="Andersen M.R."/>
        </authorList>
    </citation>
    <scope>NUCLEOTIDE SEQUENCE [LARGE SCALE GENOMIC DNA]</scope>
    <source>
        <strain evidence="6 7">CBS 600.67</strain>
    </source>
</reference>